<dbReference type="GO" id="GO:0003677">
    <property type="term" value="F:DNA binding"/>
    <property type="evidence" value="ECO:0007669"/>
    <property type="project" value="UniProtKB-KW"/>
</dbReference>
<dbReference type="Gene3D" id="1.20.140.160">
    <property type="match status" value="1"/>
</dbReference>
<dbReference type="PANTHER" id="PTHR30376:SF3">
    <property type="entry name" value="RNA POLYMERASE SIGMA FACTOR RPOH"/>
    <property type="match status" value="1"/>
</dbReference>
<dbReference type="NCBIfam" id="NF005143">
    <property type="entry name" value="PRK06596.1"/>
    <property type="match status" value="1"/>
</dbReference>
<evidence type="ECO:0000259" key="7">
    <source>
        <dbReference type="PROSITE" id="PS00715"/>
    </source>
</evidence>
<keyword evidence="8" id="KW-0548">Nucleotidyltransferase</keyword>
<evidence type="ECO:0000256" key="1">
    <source>
        <dbReference type="ARBA" id="ARBA00007788"/>
    </source>
</evidence>
<keyword evidence="5" id="KW-0804">Transcription</keyword>
<dbReference type="GO" id="GO:0003899">
    <property type="term" value="F:DNA-directed RNA polymerase activity"/>
    <property type="evidence" value="ECO:0007669"/>
    <property type="project" value="UniProtKB-EC"/>
</dbReference>
<reference evidence="8 9" key="1">
    <citation type="submission" date="2023-01" db="EMBL/GenBank/DDBJ databases">
        <title>Cultivation and genomic characterization of new, ubiquitous marine nitrite-oxidizing bacteria from the Nitrospirales.</title>
        <authorList>
            <person name="Mueller A.J."/>
            <person name="Daebeler A."/>
            <person name="Herbold C.W."/>
            <person name="Kirkegaard R.H."/>
            <person name="Daims H."/>
        </authorList>
    </citation>
    <scope>NUCLEOTIDE SEQUENCE [LARGE SCALE GENOMIC DNA]</scope>
    <source>
        <strain evidence="8 9">VA</strain>
    </source>
</reference>
<dbReference type="RefSeq" id="WP_312641349.1">
    <property type="nucleotide sequence ID" value="NZ_CP116967.1"/>
</dbReference>
<comment type="similarity">
    <text evidence="1">Belongs to the sigma-70 factor family.</text>
</comment>
<gene>
    <name evidence="8" type="ORF">PP769_14460</name>
</gene>
<dbReference type="InterPro" id="IPR050813">
    <property type="entry name" value="Sigma-70_Factor"/>
</dbReference>
<feature type="region of interest" description="Disordered" evidence="6">
    <location>
        <begin position="29"/>
        <end position="63"/>
    </location>
</feature>
<dbReference type="SUPFAM" id="SSF88659">
    <property type="entry name" value="Sigma3 and sigma4 domains of RNA polymerase sigma factors"/>
    <property type="match status" value="1"/>
</dbReference>
<keyword evidence="4" id="KW-0238">DNA-binding</keyword>
<proteinExistence type="inferred from homology"/>
<dbReference type="InterPro" id="IPR000943">
    <property type="entry name" value="RNA_pol_sigma70"/>
</dbReference>
<dbReference type="KEGG" id="nall:PP769_14460"/>
<dbReference type="GO" id="GO:0016987">
    <property type="term" value="F:sigma factor activity"/>
    <property type="evidence" value="ECO:0007669"/>
    <property type="project" value="UniProtKB-KW"/>
</dbReference>
<dbReference type="PROSITE" id="PS00715">
    <property type="entry name" value="SIGMA70_1"/>
    <property type="match status" value="1"/>
</dbReference>
<keyword evidence="2" id="KW-0805">Transcription regulation</keyword>
<dbReference type="Pfam" id="PF04545">
    <property type="entry name" value="Sigma70_r4"/>
    <property type="match status" value="1"/>
</dbReference>
<dbReference type="InterPro" id="IPR013324">
    <property type="entry name" value="RNA_pol_sigma_r3/r4-like"/>
</dbReference>
<dbReference type="GO" id="GO:0006352">
    <property type="term" value="P:DNA-templated transcription initiation"/>
    <property type="evidence" value="ECO:0007669"/>
    <property type="project" value="InterPro"/>
</dbReference>
<dbReference type="SUPFAM" id="SSF88946">
    <property type="entry name" value="Sigma2 domain of RNA polymerase sigma factors"/>
    <property type="match status" value="1"/>
</dbReference>
<sequence length="346" mass="40442">MTQKSSKKRNPDVIDVVVKKSVSELPNEEVREEIILDDAKEQDNHPESEENSKDQSKWDPVSTALTPTTTLSRYLAEVRRYPFLSKEEELQLFHEYQTLGTRESAVKLILANLRVCVSIASEYGLAGIDQMDLIQEGNVGLLQAMKKFDPTKNVRFYAYAAWWVRAFVLRYLLNNFRLVKIGTTQEQRRLFYNLRREKAKLERQGYVPDPKLLADRLNVRERDVVEMDQRLGSWELSLDQPMTSDGEGTFHDLLPSTQAPIDDQLADTQLRLLFRKKLAEFAQTLSEREEDILRNRLLSESPVTLEDLGRKYLITKERTRQLEAKIIKKLRELMKKDIQDFEHLRK</sequence>
<dbReference type="Gene3D" id="1.20.120.1810">
    <property type="match status" value="1"/>
</dbReference>
<dbReference type="InterPro" id="IPR007627">
    <property type="entry name" value="RNA_pol_sigma70_r2"/>
</dbReference>
<evidence type="ECO:0000256" key="4">
    <source>
        <dbReference type="ARBA" id="ARBA00023125"/>
    </source>
</evidence>
<dbReference type="AlphaFoldDB" id="A0AA96GBW4"/>
<dbReference type="Pfam" id="PF04542">
    <property type="entry name" value="Sigma70_r2"/>
    <property type="match status" value="1"/>
</dbReference>
<dbReference type="PANTHER" id="PTHR30376">
    <property type="entry name" value="SIGMA FACTOR RPOH HEAT SHOCK RELATED"/>
    <property type="match status" value="1"/>
</dbReference>
<evidence type="ECO:0000256" key="6">
    <source>
        <dbReference type="SAM" id="MobiDB-lite"/>
    </source>
</evidence>
<keyword evidence="8" id="KW-0808">Transferase</keyword>
<name>A0AA96GBW4_9BACT</name>
<feature type="compositionally biased region" description="Basic and acidic residues" evidence="6">
    <location>
        <begin position="29"/>
        <end position="57"/>
    </location>
</feature>
<dbReference type="InterPro" id="IPR007630">
    <property type="entry name" value="RNA_pol_sigma70_r4"/>
</dbReference>
<keyword evidence="9" id="KW-1185">Reference proteome</keyword>
<dbReference type="EMBL" id="CP116967">
    <property type="protein sequence ID" value="WNM57170.1"/>
    <property type="molecule type" value="Genomic_DNA"/>
</dbReference>
<accession>A0AA96GBW4</accession>
<dbReference type="NCBIfam" id="TIGR02937">
    <property type="entry name" value="sigma70-ECF"/>
    <property type="match status" value="1"/>
</dbReference>
<evidence type="ECO:0000313" key="8">
    <source>
        <dbReference type="EMBL" id="WNM57170.1"/>
    </source>
</evidence>
<evidence type="ECO:0000256" key="5">
    <source>
        <dbReference type="ARBA" id="ARBA00023163"/>
    </source>
</evidence>
<dbReference type="EC" id="2.7.7.6" evidence="8"/>
<organism evidence="8 9">
    <name type="scientific">Candidatus Nitrospira allomarina</name>
    <dbReference type="NCBI Taxonomy" id="3020900"/>
    <lineage>
        <taxon>Bacteria</taxon>
        <taxon>Pseudomonadati</taxon>
        <taxon>Nitrospirota</taxon>
        <taxon>Nitrospiria</taxon>
        <taxon>Nitrospirales</taxon>
        <taxon>Nitrospiraceae</taxon>
        <taxon>Nitrospira</taxon>
    </lineage>
</organism>
<protein>
    <submittedName>
        <fullName evidence="8">RNA polymerase factor sigma-32</fullName>
        <ecNumber evidence="8">2.7.7.6</ecNumber>
    </submittedName>
</protein>
<dbReference type="PRINTS" id="PR00046">
    <property type="entry name" value="SIGMA70FCT"/>
</dbReference>
<dbReference type="Proteomes" id="UP001302719">
    <property type="component" value="Chromosome"/>
</dbReference>
<dbReference type="InterPro" id="IPR013325">
    <property type="entry name" value="RNA_pol_sigma_r2"/>
</dbReference>
<evidence type="ECO:0000313" key="9">
    <source>
        <dbReference type="Proteomes" id="UP001302719"/>
    </source>
</evidence>
<keyword evidence="3" id="KW-0731">Sigma factor</keyword>
<feature type="domain" description="RNA polymerase sigma-70" evidence="7">
    <location>
        <begin position="132"/>
        <end position="145"/>
    </location>
</feature>
<evidence type="ECO:0000256" key="2">
    <source>
        <dbReference type="ARBA" id="ARBA00023015"/>
    </source>
</evidence>
<evidence type="ECO:0000256" key="3">
    <source>
        <dbReference type="ARBA" id="ARBA00023082"/>
    </source>
</evidence>
<dbReference type="InterPro" id="IPR014284">
    <property type="entry name" value="RNA_pol_sigma-70_dom"/>
</dbReference>